<reference evidence="2 3" key="1">
    <citation type="submission" date="2024-04" db="EMBL/GenBank/DDBJ databases">
        <authorList>
            <person name="Waldvogel A.-M."/>
            <person name="Schoenle A."/>
        </authorList>
    </citation>
    <scope>NUCLEOTIDE SEQUENCE [LARGE SCALE GENOMIC DNA]</scope>
</reference>
<dbReference type="InterPro" id="IPR016719">
    <property type="entry name" value="CAMLG"/>
</dbReference>
<accession>A0AAV2JC67</accession>
<dbReference type="Proteomes" id="UP001497482">
    <property type="component" value="Chromosome 11"/>
</dbReference>
<proteinExistence type="predicted"/>
<dbReference type="AlphaFoldDB" id="A0AAV2JC67"/>
<protein>
    <submittedName>
        <fullName evidence="2">Uncharacterized protein</fullName>
    </submittedName>
</protein>
<keyword evidence="3" id="KW-1185">Reference proteome</keyword>
<evidence type="ECO:0000313" key="3">
    <source>
        <dbReference type="Proteomes" id="UP001497482"/>
    </source>
</evidence>
<evidence type="ECO:0000256" key="1">
    <source>
        <dbReference type="SAM" id="MobiDB-lite"/>
    </source>
</evidence>
<dbReference type="PANTHER" id="PTHR15026">
    <property type="entry name" value="CALCIUM-SIGNAL MODULATING CYCLOPHILIN LIGAND CAML"/>
    <property type="match status" value="1"/>
</dbReference>
<organism evidence="2 3">
    <name type="scientific">Knipowitschia caucasica</name>
    <name type="common">Caucasian dwarf goby</name>
    <name type="synonym">Pomatoschistus caucasicus</name>
    <dbReference type="NCBI Taxonomy" id="637954"/>
    <lineage>
        <taxon>Eukaryota</taxon>
        <taxon>Metazoa</taxon>
        <taxon>Chordata</taxon>
        <taxon>Craniata</taxon>
        <taxon>Vertebrata</taxon>
        <taxon>Euteleostomi</taxon>
        <taxon>Actinopterygii</taxon>
        <taxon>Neopterygii</taxon>
        <taxon>Teleostei</taxon>
        <taxon>Neoteleostei</taxon>
        <taxon>Acanthomorphata</taxon>
        <taxon>Gobiaria</taxon>
        <taxon>Gobiiformes</taxon>
        <taxon>Gobioidei</taxon>
        <taxon>Gobiidae</taxon>
        <taxon>Gobiinae</taxon>
        <taxon>Knipowitschia</taxon>
    </lineage>
</organism>
<sequence length="196" mass="21505">MEPGESAEDRPAAGALSAAQRRAEIRRRKLLQNSEVRMQRIVGQNQEVRMQRIVGQATDPEPDVSVRSSEPRFHLDLDGSQSWTPPLSRPSPIHTSPSPSDTSPSHQPDCSKPLEGAVEQDPSEDYRGPTETRTIVVLLRPGLSREGLGVKREGLGVKRKGLGVKREGLGVKREGLGVEREGLGVKRARCEESYSV</sequence>
<name>A0AAV2JC67_KNICA</name>
<dbReference type="Pfam" id="PF14963">
    <property type="entry name" value="Get2_like"/>
    <property type="match status" value="1"/>
</dbReference>
<dbReference type="EMBL" id="OZ035833">
    <property type="protein sequence ID" value="CAL1574383.1"/>
    <property type="molecule type" value="Genomic_DNA"/>
</dbReference>
<dbReference type="PANTHER" id="PTHR15026:SF0">
    <property type="entry name" value="GUIDED ENTRY OF TAIL-ANCHORED PROTEINS FACTOR CAMLG"/>
    <property type="match status" value="1"/>
</dbReference>
<feature type="region of interest" description="Disordered" evidence="1">
    <location>
        <begin position="1"/>
        <end position="21"/>
    </location>
</feature>
<dbReference type="GO" id="GO:0043529">
    <property type="term" value="C:GET complex"/>
    <property type="evidence" value="ECO:0007669"/>
    <property type="project" value="TreeGrafter"/>
</dbReference>
<dbReference type="GO" id="GO:0071816">
    <property type="term" value="P:tail-anchored membrane protein insertion into ER membrane"/>
    <property type="evidence" value="ECO:0007669"/>
    <property type="project" value="TreeGrafter"/>
</dbReference>
<feature type="region of interest" description="Disordered" evidence="1">
    <location>
        <begin position="52"/>
        <end position="131"/>
    </location>
</feature>
<evidence type="ECO:0000313" key="2">
    <source>
        <dbReference type="EMBL" id="CAL1574383.1"/>
    </source>
</evidence>
<gene>
    <name evidence="2" type="ORF">KC01_LOCUS6115</name>
</gene>
<feature type="compositionally biased region" description="Low complexity" evidence="1">
    <location>
        <begin position="90"/>
        <end position="108"/>
    </location>
</feature>